<dbReference type="EMBL" id="BKCJ010199339">
    <property type="protein sequence ID" value="GEY67703.1"/>
    <property type="molecule type" value="Genomic_DNA"/>
</dbReference>
<comment type="caution">
    <text evidence="1">The sequence shown here is derived from an EMBL/GenBank/DDBJ whole genome shotgun (WGS) entry which is preliminary data.</text>
</comment>
<protein>
    <submittedName>
        <fullName evidence="1">Uncharacterized protein</fullName>
    </submittedName>
</protein>
<proteinExistence type="predicted"/>
<accession>A0A699HYQ4</accession>
<evidence type="ECO:0000313" key="1">
    <source>
        <dbReference type="EMBL" id="GEY67703.1"/>
    </source>
</evidence>
<organism evidence="1">
    <name type="scientific">Tanacetum cinerariifolium</name>
    <name type="common">Dalmatian daisy</name>
    <name type="synonym">Chrysanthemum cinerariifolium</name>
    <dbReference type="NCBI Taxonomy" id="118510"/>
    <lineage>
        <taxon>Eukaryota</taxon>
        <taxon>Viridiplantae</taxon>
        <taxon>Streptophyta</taxon>
        <taxon>Embryophyta</taxon>
        <taxon>Tracheophyta</taxon>
        <taxon>Spermatophyta</taxon>
        <taxon>Magnoliopsida</taxon>
        <taxon>eudicotyledons</taxon>
        <taxon>Gunneridae</taxon>
        <taxon>Pentapetalae</taxon>
        <taxon>asterids</taxon>
        <taxon>campanulids</taxon>
        <taxon>Asterales</taxon>
        <taxon>Asteraceae</taxon>
        <taxon>Asteroideae</taxon>
        <taxon>Anthemideae</taxon>
        <taxon>Anthemidinae</taxon>
        <taxon>Tanacetum</taxon>
    </lineage>
</organism>
<reference evidence="1" key="1">
    <citation type="journal article" date="2019" name="Sci. Rep.">
        <title>Draft genome of Tanacetum cinerariifolium, the natural source of mosquito coil.</title>
        <authorList>
            <person name="Yamashiro T."/>
            <person name="Shiraishi A."/>
            <person name="Satake H."/>
            <person name="Nakayama K."/>
        </authorList>
    </citation>
    <scope>NUCLEOTIDE SEQUENCE</scope>
</reference>
<dbReference type="AlphaFoldDB" id="A0A699HYQ4"/>
<feature type="non-terminal residue" evidence="1">
    <location>
        <position position="1"/>
    </location>
</feature>
<name>A0A699HYQ4_TANCI</name>
<sequence length="89" mass="10128">PEGDRILHDLSMPLPLHGALGCLITLVDFFFNKDLEYLTIENLEKKYATSLTKLKAERYDLEGIKQMIPQLWSTSKVAYDKDDACGISH</sequence>
<gene>
    <name evidence="1" type="ORF">Tci_439677</name>
</gene>